<dbReference type="GO" id="GO:0004527">
    <property type="term" value="F:exonuclease activity"/>
    <property type="evidence" value="ECO:0007669"/>
    <property type="project" value="UniProtKB-KW"/>
</dbReference>
<proteinExistence type="predicted"/>
<dbReference type="SUPFAM" id="SSF53098">
    <property type="entry name" value="Ribonuclease H-like"/>
    <property type="match status" value="1"/>
</dbReference>
<evidence type="ECO:0000313" key="9">
    <source>
        <dbReference type="Proteomes" id="UP000321461"/>
    </source>
</evidence>
<dbReference type="Proteomes" id="UP000871786">
    <property type="component" value="Unassembled WGS sequence"/>
</dbReference>
<dbReference type="Proteomes" id="UP000462271">
    <property type="component" value="Unassembled WGS sequence"/>
</dbReference>
<organism evidence="7 9">
    <name type="scientific">Escherichia coli</name>
    <dbReference type="NCBI Taxonomy" id="562"/>
    <lineage>
        <taxon>Bacteria</taxon>
        <taxon>Pseudomonadati</taxon>
        <taxon>Pseudomonadota</taxon>
        <taxon>Gammaproteobacteria</taxon>
        <taxon>Enterobacterales</taxon>
        <taxon>Enterobacteriaceae</taxon>
        <taxon>Escherichia</taxon>
    </lineage>
</organism>
<protein>
    <submittedName>
        <fullName evidence="7">3'-5' exonuclease</fullName>
    </submittedName>
    <submittedName>
        <fullName evidence="6">DNA polymerase III subunit epsilon</fullName>
    </submittedName>
</protein>
<evidence type="ECO:0000313" key="6">
    <source>
        <dbReference type="EMBL" id="OZP00688.1"/>
    </source>
</evidence>
<evidence type="ECO:0000313" key="10">
    <source>
        <dbReference type="Proteomes" id="UP000462271"/>
    </source>
</evidence>
<keyword evidence="1" id="KW-0540">Nuclease</keyword>
<dbReference type="EMBL" id="DADRWU010000043">
    <property type="protein sequence ID" value="HBA4248566.1"/>
    <property type="molecule type" value="Genomic_DNA"/>
</dbReference>
<feature type="domain" description="Exonuclease" evidence="3">
    <location>
        <begin position="6"/>
        <end position="180"/>
    </location>
</feature>
<evidence type="ECO:0000313" key="7">
    <source>
        <dbReference type="EMBL" id="TXS98146.1"/>
    </source>
</evidence>
<reference evidence="4" key="5">
    <citation type="submission" date="2021-03" db="EMBL/GenBank/DDBJ databases">
        <authorList>
            <consortium name="NCBI Pathogen Detection Project"/>
        </authorList>
    </citation>
    <scope>NUCLEOTIDE SEQUENCE</scope>
    <source>
        <strain evidence="4">ST-87-5</strain>
    </source>
</reference>
<dbReference type="GO" id="GO:0003676">
    <property type="term" value="F:nucleic acid binding"/>
    <property type="evidence" value="ECO:0007669"/>
    <property type="project" value="InterPro"/>
</dbReference>
<gene>
    <name evidence="6" type="ORF">CG702_24165</name>
    <name evidence="7" type="ORF">FWK02_29505</name>
    <name evidence="5" type="ORF">GQM21_12495</name>
    <name evidence="4" type="ORF">J5U05_003769</name>
</gene>
<dbReference type="Pfam" id="PF16473">
    <property type="entry name" value="Rv2179c-like"/>
    <property type="match status" value="1"/>
</dbReference>
<dbReference type="AlphaFoldDB" id="A0A243ZRL8"/>
<reference evidence="4" key="2">
    <citation type="journal article" date="2018" name="Genome Biol.">
        <title>SKESA: strategic k-mer extension for scrupulous assemblies.</title>
        <authorList>
            <person name="Souvorov A."/>
            <person name="Agarwala R."/>
            <person name="Lipman D.J."/>
        </authorList>
    </citation>
    <scope>NUCLEOTIDE SEQUENCE</scope>
    <source>
        <strain evidence="4">ST-87-5</strain>
    </source>
</reference>
<dbReference type="GO" id="GO:0006259">
    <property type="term" value="P:DNA metabolic process"/>
    <property type="evidence" value="ECO:0007669"/>
    <property type="project" value="UniProtKB-ARBA"/>
</dbReference>
<evidence type="ECO:0000313" key="8">
    <source>
        <dbReference type="Proteomes" id="UP000264870"/>
    </source>
</evidence>
<dbReference type="EMBL" id="WTML01000037">
    <property type="protein sequence ID" value="MWK98000.1"/>
    <property type="molecule type" value="Genomic_DNA"/>
</dbReference>
<dbReference type="InterPro" id="IPR036397">
    <property type="entry name" value="RNaseH_sf"/>
</dbReference>
<dbReference type="GeneID" id="45567366"/>
<dbReference type="CDD" id="cd06127">
    <property type="entry name" value="DEDDh"/>
    <property type="match status" value="1"/>
</dbReference>
<evidence type="ECO:0000313" key="4">
    <source>
        <dbReference type="EMBL" id="HBA4248566.1"/>
    </source>
</evidence>
<accession>A0A243ZRL8</accession>
<evidence type="ECO:0000256" key="2">
    <source>
        <dbReference type="ARBA" id="ARBA00022839"/>
    </source>
</evidence>
<evidence type="ECO:0000313" key="5">
    <source>
        <dbReference type="EMBL" id="MWK98000.1"/>
    </source>
</evidence>
<evidence type="ECO:0000256" key="1">
    <source>
        <dbReference type="ARBA" id="ARBA00022722"/>
    </source>
</evidence>
<dbReference type="RefSeq" id="WP_000994210.1">
    <property type="nucleotide sequence ID" value="NZ_AP022215.1"/>
</dbReference>
<reference evidence="6 8" key="1">
    <citation type="submission" date="2017-07" db="EMBL/GenBank/DDBJ databases">
        <authorList>
            <person name="Zhi S."/>
            <person name="Banting G."/>
            <person name="Neumann N."/>
        </authorList>
    </citation>
    <scope>NUCLEOTIDE SEQUENCE [LARGE SCALE GENOMIC DNA]</scope>
    <source>
        <strain evidence="6 8">WW41</strain>
    </source>
</reference>
<dbReference type="EMBL" id="VSBS01001630">
    <property type="protein sequence ID" value="TXS98146.1"/>
    <property type="molecule type" value="Genomic_DNA"/>
</dbReference>
<dbReference type="InterPro" id="IPR012337">
    <property type="entry name" value="RNaseH-like_sf"/>
</dbReference>
<dbReference type="InterPro" id="IPR013520">
    <property type="entry name" value="Ribonucl_H"/>
</dbReference>
<dbReference type="Gene3D" id="3.30.420.10">
    <property type="entry name" value="Ribonuclease H-like superfamily/Ribonuclease H"/>
    <property type="match status" value="1"/>
</dbReference>
<keyword evidence="2 7" id="KW-0269">Exonuclease</keyword>
<evidence type="ECO:0000259" key="3">
    <source>
        <dbReference type="SMART" id="SM00479"/>
    </source>
</evidence>
<sequence length="180" mass="19546">MNASEIFVSVDIETSGPVPGLFSLLSIGACLVHAPDVRFYAELKPDCTGFDPEALAVTGFNLQALATTGIAPADAMLQLSTWLTSHLQPSQKPVFTGLNAPFDWSFINYYFHKYTGNNPFGFSALDIKAYFMGATGCTWSETKSSMMTQRLSAKGRPSHNALDDALFQAELFALMQNKGS</sequence>
<dbReference type="Proteomes" id="UP000264870">
    <property type="component" value="Unassembled WGS sequence"/>
</dbReference>
<reference evidence="7 9" key="3">
    <citation type="submission" date="2019-08" db="EMBL/GenBank/DDBJ databases">
        <title>Whole genome analysis of cultivated E. coli strains isolated from CD patients and healthy donors.</title>
        <authorList>
            <person name="Siniagina M.N."/>
            <person name="Markelova M.I."/>
            <person name="Laikov A.V."/>
            <person name="Boulygina E.A."/>
            <person name="Khusnutdinova D.R."/>
            <person name="Kharchenko A."/>
            <person name="Grigoryeva T.V."/>
        </authorList>
    </citation>
    <scope>NUCLEOTIDE SEQUENCE [LARGE SCALE GENOMIC DNA]</scope>
    <source>
        <strain evidence="7 9">3_77_5</strain>
    </source>
</reference>
<comment type="caution">
    <text evidence="7">The sequence shown here is derived from an EMBL/GenBank/DDBJ whole genome shotgun (WGS) entry which is preliminary data.</text>
</comment>
<dbReference type="InterPro" id="IPR033390">
    <property type="entry name" value="Rv2179c-like"/>
</dbReference>
<reference evidence="5 10" key="4">
    <citation type="submission" date="2019-12" db="EMBL/GenBank/DDBJ databases">
        <title>Enteriobacteria Tanzani isolates_10432.</title>
        <authorList>
            <person name="Subbiah M."/>
            <person name="Call D."/>
        </authorList>
    </citation>
    <scope>NUCLEOTIDE SEQUENCE [LARGE SCALE GENOMIC DNA]</scope>
    <source>
        <strain evidence="5 10">10432wG8</strain>
    </source>
</reference>
<dbReference type="Proteomes" id="UP000321461">
    <property type="component" value="Unassembled WGS sequence"/>
</dbReference>
<name>A0A243ZRL8_ECOLX</name>
<dbReference type="EMBL" id="NNAK01000093">
    <property type="protein sequence ID" value="OZP00688.1"/>
    <property type="molecule type" value="Genomic_DNA"/>
</dbReference>
<keyword evidence="2 7" id="KW-0378">Hydrolase</keyword>
<dbReference type="SMART" id="SM00479">
    <property type="entry name" value="EXOIII"/>
    <property type="match status" value="1"/>
</dbReference>